<dbReference type="GeneID" id="14872927"/>
<protein>
    <recommendedName>
        <fullName evidence="2">ComC supersandwich domain-containing protein</fullName>
    </recommendedName>
</protein>
<evidence type="ECO:0000259" key="2">
    <source>
        <dbReference type="Pfam" id="PF22933"/>
    </source>
</evidence>
<dbReference type="AlphaFoldDB" id="F4PUI0"/>
<proteinExistence type="predicted"/>
<keyword evidence="1" id="KW-1133">Transmembrane helix</keyword>
<dbReference type="InterPro" id="IPR054484">
    <property type="entry name" value="ComC_SSD"/>
</dbReference>
<gene>
    <name evidence="3" type="ORF">DFA_00925</name>
</gene>
<dbReference type="PANTHER" id="PTHR24032">
    <property type="entry name" value="EGF-LIKE DOMAIN-CONTAINING PROTEIN-RELATED-RELATED"/>
    <property type="match status" value="1"/>
</dbReference>
<evidence type="ECO:0000313" key="4">
    <source>
        <dbReference type="Proteomes" id="UP000007797"/>
    </source>
</evidence>
<reference evidence="4" key="1">
    <citation type="journal article" date="2011" name="Genome Res.">
        <title>Phylogeny-wide analysis of social amoeba genomes highlights ancient origins for complex intercellular communication.</title>
        <authorList>
            <person name="Heidel A.J."/>
            <person name="Lawal H.M."/>
            <person name="Felder M."/>
            <person name="Schilde C."/>
            <person name="Helps N.R."/>
            <person name="Tunggal B."/>
            <person name="Rivero F."/>
            <person name="John U."/>
            <person name="Schleicher M."/>
            <person name="Eichinger L."/>
            <person name="Platzer M."/>
            <person name="Noegel A.A."/>
            <person name="Schaap P."/>
            <person name="Gloeckner G."/>
        </authorList>
    </citation>
    <scope>NUCLEOTIDE SEQUENCE [LARGE SCALE GENOMIC DNA]</scope>
    <source>
        <strain evidence="4">SH3</strain>
    </source>
</reference>
<dbReference type="EMBL" id="GL883010">
    <property type="protein sequence ID" value="EGG21052.1"/>
    <property type="molecule type" value="Genomic_DNA"/>
</dbReference>
<dbReference type="InterPro" id="IPR053331">
    <property type="entry name" value="EGF-like_comC"/>
</dbReference>
<keyword evidence="4" id="KW-1185">Reference proteome</keyword>
<keyword evidence="1" id="KW-0812">Transmembrane</keyword>
<sequence length="292" mass="32006">MSESTSQTKPNTSMSTSLGTHLSLQIVTISEIDLDGNEVTALNLDADWDNGTATEHPGNTTYYYYSSIGTNASIDAHLIVFKQDAVIEFAGANISYATGSLKIQFGVYGWPFISSTNTLQLTIKTNTSASGQTFNECHTLKQSVEAGYDSFDSLDYLMQTIGTVTYYGRFYDRVLSDGRPVYSPVKLLNNTDSLAFLTVDLPHCESCVLDPDFSILIKQDQQPSDACSSGGDDSDKSRSWVIPVAVVVPCVVVAGSIIAFALAKKKFYFSRSGNTFRFVSRGKSQRDIEMRR</sequence>
<dbReference type="Proteomes" id="UP000007797">
    <property type="component" value="Unassembled WGS sequence"/>
</dbReference>
<dbReference type="RefSeq" id="XP_004358902.1">
    <property type="nucleotide sequence ID" value="XM_004358845.1"/>
</dbReference>
<feature type="domain" description="ComC supersandwich" evidence="2">
    <location>
        <begin position="19"/>
        <end position="216"/>
    </location>
</feature>
<name>F4PUI0_CACFS</name>
<feature type="transmembrane region" description="Helical" evidence="1">
    <location>
        <begin position="240"/>
        <end position="263"/>
    </location>
</feature>
<dbReference type="Pfam" id="PF22933">
    <property type="entry name" value="ComC_SSD"/>
    <property type="match status" value="1"/>
</dbReference>
<evidence type="ECO:0000313" key="3">
    <source>
        <dbReference type="EMBL" id="EGG21052.1"/>
    </source>
</evidence>
<dbReference type="KEGG" id="dfa:DFA_00925"/>
<accession>F4PUI0</accession>
<keyword evidence="1" id="KW-0472">Membrane</keyword>
<evidence type="ECO:0000256" key="1">
    <source>
        <dbReference type="SAM" id="Phobius"/>
    </source>
</evidence>
<dbReference type="OrthoDB" id="26095at2759"/>
<organism evidence="3 4">
    <name type="scientific">Cavenderia fasciculata</name>
    <name type="common">Slime mold</name>
    <name type="synonym">Dictyostelium fasciculatum</name>
    <dbReference type="NCBI Taxonomy" id="261658"/>
    <lineage>
        <taxon>Eukaryota</taxon>
        <taxon>Amoebozoa</taxon>
        <taxon>Evosea</taxon>
        <taxon>Eumycetozoa</taxon>
        <taxon>Dictyostelia</taxon>
        <taxon>Acytosteliales</taxon>
        <taxon>Cavenderiaceae</taxon>
        <taxon>Cavenderia</taxon>
    </lineage>
</organism>
<dbReference type="PANTHER" id="PTHR24032:SF16">
    <property type="entry name" value="EGF-LIKE DOMAIN-CONTAINING PROTEIN"/>
    <property type="match status" value="1"/>
</dbReference>